<dbReference type="Gene3D" id="3.30.70.3040">
    <property type="match status" value="1"/>
</dbReference>
<evidence type="ECO:0000313" key="15">
    <source>
        <dbReference type="Proteomes" id="UP001596002"/>
    </source>
</evidence>
<dbReference type="InterPro" id="IPR040690">
    <property type="entry name" value="FtsX_ECD"/>
</dbReference>
<evidence type="ECO:0000256" key="4">
    <source>
        <dbReference type="ARBA" id="ARBA00022475"/>
    </source>
</evidence>
<evidence type="ECO:0000256" key="6">
    <source>
        <dbReference type="ARBA" id="ARBA00022692"/>
    </source>
</evidence>
<keyword evidence="15" id="KW-1185">Reference proteome</keyword>
<comment type="function">
    <text evidence="10">Part of the ABC transporter FtsEX involved in asymmetric cellular division facilitating the initiation of sporulation.</text>
</comment>
<comment type="subcellular location">
    <subcellularLocation>
        <location evidence="1">Cell membrane</location>
        <topology evidence="1">Multi-pass membrane protein</topology>
    </subcellularLocation>
</comment>
<evidence type="ECO:0000256" key="3">
    <source>
        <dbReference type="ARBA" id="ARBA00021907"/>
    </source>
</evidence>
<keyword evidence="8 10" id="KW-0472">Membrane</keyword>
<dbReference type="RefSeq" id="WP_380026271.1">
    <property type="nucleotide sequence ID" value="NZ_JBHSHC010000099.1"/>
</dbReference>
<evidence type="ECO:0000256" key="8">
    <source>
        <dbReference type="ARBA" id="ARBA00023136"/>
    </source>
</evidence>
<evidence type="ECO:0000256" key="1">
    <source>
        <dbReference type="ARBA" id="ARBA00004651"/>
    </source>
</evidence>
<keyword evidence="4 10" id="KW-1003">Cell membrane</keyword>
<evidence type="ECO:0000259" key="13">
    <source>
        <dbReference type="Pfam" id="PF18075"/>
    </source>
</evidence>
<feature type="transmembrane region" description="Helical" evidence="11">
    <location>
        <begin position="21"/>
        <end position="46"/>
    </location>
</feature>
<dbReference type="PANTHER" id="PTHR47755:SF1">
    <property type="entry name" value="CELL DIVISION PROTEIN FTSX"/>
    <property type="match status" value="1"/>
</dbReference>
<accession>A0ABV9Q4V8</accession>
<reference evidence="15" key="1">
    <citation type="journal article" date="2019" name="Int. J. Syst. Evol. Microbiol.">
        <title>The Global Catalogue of Microorganisms (GCM) 10K type strain sequencing project: providing services to taxonomists for standard genome sequencing and annotation.</title>
        <authorList>
            <consortium name="The Broad Institute Genomics Platform"/>
            <consortium name="The Broad Institute Genome Sequencing Center for Infectious Disease"/>
            <person name="Wu L."/>
            <person name="Ma J."/>
        </authorList>
    </citation>
    <scope>NUCLEOTIDE SEQUENCE [LARGE SCALE GENOMIC DNA]</scope>
    <source>
        <strain evidence="15">WYCCWR 12678</strain>
    </source>
</reference>
<keyword evidence="9 10" id="KW-0131">Cell cycle</keyword>
<organism evidence="14 15">
    <name type="scientific">Effusibacillus consociatus</name>
    <dbReference type="NCBI Taxonomy" id="1117041"/>
    <lineage>
        <taxon>Bacteria</taxon>
        <taxon>Bacillati</taxon>
        <taxon>Bacillota</taxon>
        <taxon>Bacilli</taxon>
        <taxon>Bacillales</taxon>
        <taxon>Alicyclobacillaceae</taxon>
        <taxon>Effusibacillus</taxon>
    </lineage>
</organism>
<feature type="transmembrane region" description="Helical" evidence="11">
    <location>
        <begin position="218"/>
        <end position="243"/>
    </location>
</feature>
<evidence type="ECO:0000256" key="10">
    <source>
        <dbReference type="PIRNR" id="PIRNR003097"/>
    </source>
</evidence>
<dbReference type="Proteomes" id="UP001596002">
    <property type="component" value="Unassembled WGS sequence"/>
</dbReference>
<protein>
    <recommendedName>
        <fullName evidence="3 10">Cell division protein FtsX</fullName>
    </recommendedName>
</protein>
<evidence type="ECO:0000256" key="9">
    <source>
        <dbReference type="ARBA" id="ARBA00023306"/>
    </source>
</evidence>
<dbReference type="NCBIfam" id="NF038347">
    <property type="entry name" value="FtsX_Gpos"/>
    <property type="match status" value="1"/>
</dbReference>
<dbReference type="Pfam" id="PF02687">
    <property type="entry name" value="FtsX"/>
    <property type="match status" value="1"/>
</dbReference>
<dbReference type="Pfam" id="PF18075">
    <property type="entry name" value="FtsX_ECD"/>
    <property type="match status" value="1"/>
</dbReference>
<evidence type="ECO:0000256" key="2">
    <source>
        <dbReference type="ARBA" id="ARBA00007379"/>
    </source>
</evidence>
<evidence type="ECO:0000256" key="11">
    <source>
        <dbReference type="SAM" id="Phobius"/>
    </source>
</evidence>
<evidence type="ECO:0000256" key="5">
    <source>
        <dbReference type="ARBA" id="ARBA00022618"/>
    </source>
</evidence>
<gene>
    <name evidence="14" type="primary">ftsX</name>
    <name evidence="14" type="ORF">ACFO8Q_13265</name>
</gene>
<keyword evidence="5 10" id="KW-0132">Cell division</keyword>
<evidence type="ECO:0000259" key="12">
    <source>
        <dbReference type="Pfam" id="PF02687"/>
    </source>
</evidence>
<feature type="transmembrane region" description="Helical" evidence="11">
    <location>
        <begin position="263"/>
        <end position="287"/>
    </location>
</feature>
<comment type="similarity">
    <text evidence="2 10">Belongs to the ABC-4 integral membrane protein family. FtsX subfamily.</text>
</comment>
<proteinExistence type="inferred from homology"/>
<dbReference type="InterPro" id="IPR004513">
    <property type="entry name" value="FtsX"/>
</dbReference>
<feature type="transmembrane region" description="Helical" evidence="11">
    <location>
        <begin position="171"/>
        <end position="197"/>
    </location>
</feature>
<evidence type="ECO:0000256" key="7">
    <source>
        <dbReference type="ARBA" id="ARBA00022989"/>
    </source>
</evidence>
<dbReference type="PIRSF" id="PIRSF003097">
    <property type="entry name" value="FtsX"/>
    <property type="match status" value="1"/>
</dbReference>
<evidence type="ECO:0000313" key="14">
    <source>
        <dbReference type="EMBL" id="MFC4768317.1"/>
    </source>
</evidence>
<feature type="domain" description="FtsX extracellular" evidence="13">
    <location>
        <begin position="59"/>
        <end position="152"/>
    </location>
</feature>
<feature type="domain" description="ABC3 transporter permease C-terminal" evidence="12">
    <location>
        <begin position="176"/>
        <end position="292"/>
    </location>
</feature>
<comment type="caution">
    <text evidence="14">The sequence shown here is derived from an EMBL/GenBank/DDBJ whole genome shotgun (WGS) entry which is preliminary data.</text>
</comment>
<sequence length="293" mass="33016">MKIRTLIRHIREGLKNIGRNGWMTFAAVGSVVVSLMILGVFLTLAMNLQQITKDVEEQVQMDVFMIEGTSRSDISQIENRLKSLAGVKSVEFVSKEDAVKQMVQKYKEHRDLFTGLEMENPFPDKFIVKADNPRQTLELADRIRTFPYVEKVKDGREVVEKLFGVMDVIRWIGGALIVGLALTAVFLISNTIKITIYSRRREIEIMKLVGATNWFIRWPFFVEGLLMGAIGALIPVGLITVIYTYALDNFANTFIPLLPLQALIFEVGGSLLLIGALIGVFGSVFSVRKFLRI</sequence>
<dbReference type="PANTHER" id="PTHR47755">
    <property type="entry name" value="CELL DIVISION PROTEIN FTSX"/>
    <property type="match status" value="1"/>
</dbReference>
<keyword evidence="7 11" id="KW-1133">Transmembrane helix</keyword>
<keyword evidence="6 11" id="KW-0812">Transmembrane</keyword>
<name>A0ABV9Q4V8_9BACL</name>
<dbReference type="InterPro" id="IPR058204">
    <property type="entry name" value="FtsX_firmicutes-type"/>
</dbReference>
<dbReference type="EMBL" id="JBHSHC010000099">
    <property type="protein sequence ID" value="MFC4768317.1"/>
    <property type="molecule type" value="Genomic_DNA"/>
</dbReference>
<dbReference type="InterPro" id="IPR003838">
    <property type="entry name" value="ABC3_permease_C"/>
</dbReference>